<dbReference type="EMBL" id="LXIE01000012">
    <property type="protein sequence ID" value="OAD91474.1"/>
    <property type="molecule type" value="Genomic_DNA"/>
</dbReference>
<dbReference type="STRING" id="1385699.A7A78_02975"/>
<sequence>MEQEEYIRKYFEGDLSEEEALAFQKLLKEDPAFAAAFDFEKNVKKAITLNKRKALKETFKAYEKPKKSYKWLYAAASIAVLVGLFTWNSFYSTNYDSLYNQYYQTYPNTIAPTVRGTGTTDLKSEAFFAYDTGDYETALSLFTKIYKSTSEDYALFYKGISLMELEQYEDALAVFNNGVFEENSIFKSYSRWYAALSYLKLENKAAATAVLESLTKSENPQREAAIKLLARLE</sequence>
<feature type="transmembrane region" description="Helical" evidence="1">
    <location>
        <begin position="71"/>
        <end position="91"/>
    </location>
</feature>
<dbReference type="InterPro" id="IPR011990">
    <property type="entry name" value="TPR-like_helical_dom_sf"/>
</dbReference>
<evidence type="ECO:0000256" key="1">
    <source>
        <dbReference type="SAM" id="Phobius"/>
    </source>
</evidence>
<reference evidence="2 3" key="1">
    <citation type="submission" date="2016-05" db="EMBL/GenBank/DDBJ databases">
        <title>Genome sequencing of Vitellibacter soesokkakensis RSSK-12.</title>
        <authorList>
            <person name="Thevarajoo S."/>
            <person name="Selvaratnam C."/>
            <person name="Goh K.M."/>
            <person name="Chan K.-G."/>
            <person name="Chong C.S."/>
        </authorList>
    </citation>
    <scope>NUCLEOTIDE SEQUENCE [LARGE SCALE GENOMIC DNA]</scope>
    <source>
        <strain evidence="2 3">RSSK-12</strain>
    </source>
</reference>
<keyword evidence="1" id="KW-0472">Membrane</keyword>
<evidence type="ECO:0000313" key="3">
    <source>
        <dbReference type="Proteomes" id="UP000077552"/>
    </source>
</evidence>
<dbReference type="Proteomes" id="UP000077552">
    <property type="component" value="Unassembled WGS sequence"/>
</dbReference>
<organism evidence="2 3">
    <name type="scientific">Aequorivita soesokkakensis</name>
    <dbReference type="NCBI Taxonomy" id="1385699"/>
    <lineage>
        <taxon>Bacteria</taxon>
        <taxon>Pseudomonadati</taxon>
        <taxon>Bacteroidota</taxon>
        <taxon>Flavobacteriia</taxon>
        <taxon>Flavobacteriales</taxon>
        <taxon>Flavobacteriaceae</taxon>
        <taxon>Aequorivita</taxon>
    </lineage>
</organism>
<proteinExistence type="predicted"/>
<keyword evidence="3" id="KW-1185">Reference proteome</keyword>
<keyword evidence="1" id="KW-1133">Transmembrane helix</keyword>
<gene>
    <name evidence="2" type="ORF">A7A78_02975</name>
</gene>
<dbReference type="Gene3D" id="1.25.40.10">
    <property type="entry name" value="Tetratricopeptide repeat domain"/>
    <property type="match status" value="1"/>
</dbReference>
<dbReference type="AlphaFoldDB" id="A0A1A9LET5"/>
<dbReference type="OrthoDB" id="979271at2"/>
<name>A0A1A9LET5_9FLAO</name>
<evidence type="ECO:0008006" key="4">
    <source>
        <dbReference type="Google" id="ProtNLM"/>
    </source>
</evidence>
<accession>A0A1A9LET5</accession>
<dbReference type="RefSeq" id="WP_068761648.1">
    <property type="nucleotide sequence ID" value="NZ_LXIE01000012.1"/>
</dbReference>
<comment type="caution">
    <text evidence="2">The sequence shown here is derived from an EMBL/GenBank/DDBJ whole genome shotgun (WGS) entry which is preliminary data.</text>
</comment>
<dbReference type="SUPFAM" id="SSF48452">
    <property type="entry name" value="TPR-like"/>
    <property type="match status" value="1"/>
</dbReference>
<protein>
    <recommendedName>
        <fullName evidence="4">Tetratricopeptide repeat protein</fullName>
    </recommendedName>
</protein>
<evidence type="ECO:0000313" key="2">
    <source>
        <dbReference type="EMBL" id="OAD91474.1"/>
    </source>
</evidence>
<keyword evidence="1" id="KW-0812">Transmembrane</keyword>